<feature type="chain" id="PRO_5011774173" description="VCBS repeat-containing protein" evidence="2">
    <location>
        <begin position="24"/>
        <end position="265"/>
    </location>
</feature>
<evidence type="ECO:0000256" key="1">
    <source>
        <dbReference type="ARBA" id="ARBA00022729"/>
    </source>
</evidence>
<evidence type="ECO:0000256" key="2">
    <source>
        <dbReference type="SAM" id="SignalP"/>
    </source>
</evidence>
<name>A0A1I6QPK5_9SPHI</name>
<dbReference type="STRING" id="683125.SAMN05660206_102459"/>
<keyword evidence="1 2" id="KW-0732">Signal</keyword>
<accession>A0A1I6QPK5</accession>
<dbReference type="Pfam" id="PF01839">
    <property type="entry name" value="FG-GAP"/>
    <property type="match status" value="1"/>
</dbReference>
<evidence type="ECO:0008006" key="5">
    <source>
        <dbReference type="Google" id="ProtNLM"/>
    </source>
</evidence>
<evidence type="ECO:0000313" key="4">
    <source>
        <dbReference type="Proteomes" id="UP000198785"/>
    </source>
</evidence>
<reference evidence="3 4" key="1">
    <citation type="submission" date="2016-10" db="EMBL/GenBank/DDBJ databases">
        <authorList>
            <person name="de Groot N.N."/>
        </authorList>
    </citation>
    <scope>NUCLEOTIDE SEQUENCE [LARGE SCALE GENOMIC DNA]</scope>
    <source>
        <strain evidence="3 4">DSM 22789</strain>
    </source>
</reference>
<evidence type="ECO:0000313" key="3">
    <source>
        <dbReference type="EMBL" id="SFS54355.1"/>
    </source>
</evidence>
<dbReference type="PROSITE" id="PS51257">
    <property type="entry name" value="PROKAR_LIPOPROTEIN"/>
    <property type="match status" value="1"/>
</dbReference>
<proteinExistence type="predicted"/>
<gene>
    <name evidence="3" type="ORF">SAMN05660206_102459</name>
</gene>
<dbReference type="RefSeq" id="WP_093363991.1">
    <property type="nucleotide sequence ID" value="NZ_FOZZ01000002.1"/>
</dbReference>
<dbReference type="OrthoDB" id="1372231at2"/>
<organism evidence="3 4">
    <name type="scientific">Sphingobacterium wenxiniae</name>
    <dbReference type="NCBI Taxonomy" id="683125"/>
    <lineage>
        <taxon>Bacteria</taxon>
        <taxon>Pseudomonadati</taxon>
        <taxon>Bacteroidota</taxon>
        <taxon>Sphingobacteriia</taxon>
        <taxon>Sphingobacteriales</taxon>
        <taxon>Sphingobacteriaceae</taxon>
        <taxon>Sphingobacterium</taxon>
    </lineage>
</organism>
<feature type="signal peptide" evidence="2">
    <location>
        <begin position="1"/>
        <end position="23"/>
    </location>
</feature>
<dbReference type="InterPro" id="IPR028994">
    <property type="entry name" value="Integrin_alpha_N"/>
</dbReference>
<dbReference type="Proteomes" id="UP000198785">
    <property type="component" value="Unassembled WGS sequence"/>
</dbReference>
<sequence length="265" mass="30404">MTRYLILAILAATSSCLSSNSKTATGASTDLSSVILEDKSRSSAYTDSIEYILAQTSLIGSFRVWEDKDSTISFSQDWLDLYREGEEFHLDTLHYTLSKDYDECAGVDLVIITSHRSSMLYLQVPQVKKGKPVQISVPKQVLWPEEKAEFTFNKQHYMLQALGKIHRTEKYIDDNDTEQVFHEVSDYRLLLTTPDKHTYTILSEQSFNDTFIRLLFVGDLDQDGKPDFVVSAPRDYEEERTLLILSSQMSKDKVVIYEATRQFDC</sequence>
<protein>
    <recommendedName>
        <fullName evidence="5">VCBS repeat-containing protein</fullName>
    </recommendedName>
</protein>
<dbReference type="AlphaFoldDB" id="A0A1I6QPK5"/>
<dbReference type="SUPFAM" id="SSF69318">
    <property type="entry name" value="Integrin alpha N-terminal domain"/>
    <property type="match status" value="1"/>
</dbReference>
<dbReference type="InterPro" id="IPR013517">
    <property type="entry name" value="FG-GAP"/>
</dbReference>
<keyword evidence="4" id="KW-1185">Reference proteome</keyword>
<dbReference type="EMBL" id="FOZZ01000002">
    <property type="protein sequence ID" value="SFS54355.1"/>
    <property type="molecule type" value="Genomic_DNA"/>
</dbReference>